<dbReference type="InterPro" id="IPR036865">
    <property type="entry name" value="CRAL-TRIO_dom_sf"/>
</dbReference>
<dbReference type="EMBL" id="JBCNJP010000027">
    <property type="protein sequence ID" value="KAK9051224.1"/>
    <property type="molecule type" value="Genomic_DNA"/>
</dbReference>
<dbReference type="Pfam" id="PF00650">
    <property type="entry name" value="CRAL_TRIO"/>
    <property type="match status" value="1"/>
</dbReference>
<dbReference type="CDD" id="cd00170">
    <property type="entry name" value="SEC14"/>
    <property type="match status" value="1"/>
</dbReference>
<dbReference type="PANTHER" id="PTHR46277:SF20">
    <property type="entry name" value="CRAL-TRIO LIPID BINDING DOMAIN, CRAL_TRIO DOMAIN SUPERFAMILY"/>
    <property type="match status" value="1"/>
</dbReference>
<gene>
    <name evidence="2" type="ORF">SSX86_027850</name>
</gene>
<dbReference type="InterPro" id="IPR036273">
    <property type="entry name" value="CRAL/TRIO_N_dom_sf"/>
</dbReference>
<name>A0AAP0GK87_9ASTR</name>
<dbReference type="InterPro" id="IPR001251">
    <property type="entry name" value="CRAL-TRIO_dom"/>
</dbReference>
<sequence length="244" mass="28008">MAKSHELKLIQMKEYIQKLGSSTEKYGDVTLERFLIEKSMDPLKAAKMFVAWEKWRVSFVPLGFIPESEVVDELKPKKIFLQGLSKNGFPVMIFQGSKHLPAKDQNQYKKFIVYAFDKAIASGTRDKETGNEKLIWIMDMDHVGYKNVDTQGFISGFQILQAYYPDRLAKLYMINMPWFFASFWKIVARVLEKSTSEKIVMVNNEKGRTQLIEEVGTEVLPKELGGNAILVPLQDVQVPNVNKC</sequence>
<comment type="caution">
    <text evidence="2">The sequence shown here is derived from an EMBL/GenBank/DDBJ whole genome shotgun (WGS) entry which is preliminary data.</text>
</comment>
<organism evidence="2 3">
    <name type="scientific">Deinandra increscens subsp. villosa</name>
    <dbReference type="NCBI Taxonomy" id="3103831"/>
    <lineage>
        <taxon>Eukaryota</taxon>
        <taxon>Viridiplantae</taxon>
        <taxon>Streptophyta</taxon>
        <taxon>Embryophyta</taxon>
        <taxon>Tracheophyta</taxon>
        <taxon>Spermatophyta</taxon>
        <taxon>Magnoliopsida</taxon>
        <taxon>eudicotyledons</taxon>
        <taxon>Gunneridae</taxon>
        <taxon>Pentapetalae</taxon>
        <taxon>asterids</taxon>
        <taxon>campanulids</taxon>
        <taxon>Asterales</taxon>
        <taxon>Asteraceae</taxon>
        <taxon>Asteroideae</taxon>
        <taxon>Heliantheae alliance</taxon>
        <taxon>Madieae</taxon>
        <taxon>Madiinae</taxon>
        <taxon>Deinandra</taxon>
    </lineage>
</organism>
<reference evidence="2 3" key="1">
    <citation type="submission" date="2024-04" db="EMBL/GenBank/DDBJ databases">
        <title>The reference genome of an endangered Asteraceae, Deinandra increscens subsp. villosa, native to the Central Coast of California.</title>
        <authorList>
            <person name="Guilliams M."/>
            <person name="Hasenstab-Lehman K."/>
            <person name="Meyer R."/>
            <person name="Mcevoy S."/>
        </authorList>
    </citation>
    <scope>NUCLEOTIDE SEQUENCE [LARGE SCALE GENOMIC DNA]</scope>
    <source>
        <tissue evidence="2">Leaf</tissue>
    </source>
</reference>
<dbReference type="SUPFAM" id="SSF52087">
    <property type="entry name" value="CRAL/TRIO domain"/>
    <property type="match status" value="1"/>
</dbReference>
<dbReference type="SUPFAM" id="SSF46938">
    <property type="entry name" value="CRAL/TRIO N-terminal domain"/>
    <property type="match status" value="1"/>
</dbReference>
<dbReference type="Proteomes" id="UP001408789">
    <property type="component" value="Unassembled WGS sequence"/>
</dbReference>
<accession>A0AAP0GK87</accession>
<protein>
    <recommendedName>
        <fullName evidence="1">CRAL-TRIO domain-containing protein</fullName>
    </recommendedName>
</protein>
<proteinExistence type="predicted"/>
<dbReference type="Gene3D" id="3.40.525.10">
    <property type="entry name" value="CRAL-TRIO lipid binding domain"/>
    <property type="match status" value="1"/>
</dbReference>
<dbReference type="SMART" id="SM00516">
    <property type="entry name" value="SEC14"/>
    <property type="match status" value="1"/>
</dbReference>
<evidence type="ECO:0000313" key="2">
    <source>
        <dbReference type="EMBL" id="KAK9051224.1"/>
    </source>
</evidence>
<keyword evidence="3" id="KW-1185">Reference proteome</keyword>
<feature type="domain" description="CRAL-TRIO" evidence="1">
    <location>
        <begin position="67"/>
        <end position="232"/>
    </location>
</feature>
<dbReference type="AlphaFoldDB" id="A0AAP0GK87"/>
<evidence type="ECO:0000313" key="3">
    <source>
        <dbReference type="Proteomes" id="UP001408789"/>
    </source>
</evidence>
<evidence type="ECO:0000259" key="1">
    <source>
        <dbReference type="PROSITE" id="PS50191"/>
    </source>
</evidence>
<dbReference type="PANTHER" id="PTHR46277">
    <property type="entry name" value="OS03G0850700 PROTEIN"/>
    <property type="match status" value="1"/>
</dbReference>
<dbReference type="PROSITE" id="PS50191">
    <property type="entry name" value="CRAL_TRIO"/>
    <property type="match status" value="1"/>
</dbReference>